<evidence type="ECO:0000313" key="6">
    <source>
        <dbReference type="Proteomes" id="UP000324285"/>
    </source>
</evidence>
<dbReference type="Pfam" id="PF04715">
    <property type="entry name" value="Anth_synt_I_N"/>
    <property type="match status" value="1"/>
</dbReference>
<dbReference type="Gene3D" id="3.60.120.10">
    <property type="entry name" value="Anthranilate synthase"/>
    <property type="match status" value="1"/>
</dbReference>
<reference evidence="5" key="1">
    <citation type="submission" date="2021-02" db="EMBL/GenBank/DDBJ databases">
        <title>Strain Y2R2, a novel species of the genus Halomonas.</title>
        <authorList>
            <person name="Huang H."/>
        </authorList>
    </citation>
    <scope>NUCLEOTIDE SEQUENCE</scope>
    <source>
        <strain evidence="5">Y2R2</strain>
    </source>
</reference>
<dbReference type="InterPro" id="IPR005801">
    <property type="entry name" value="ADC_synthase"/>
</dbReference>
<protein>
    <recommendedName>
        <fullName evidence="1">aminodeoxychorismate synthase</fullName>
        <ecNumber evidence="1">2.6.1.85</ecNumber>
    </recommendedName>
</protein>
<dbReference type="Pfam" id="PF00425">
    <property type="entry name" value="Chorismate_bind"/>
    <property type="match status" value="1"/>
</dbReference>
<dbReference type="InterPro" id="IPR006805">
    <property type="entry name" value="Anth_synth_I_N"/>
</dbReference>
<dbReference type="PRINTS" id="PR00095">
    <property type="entry name" value="ANTSNTHASEI"/>
</dbReference>
<proteinExistence type="predicted"/>
<evidence type="ECO:0000259" key="4">
    <source>
        <dbReference type="Pfam" id="PF04715"/>
    </source>
</evidence>
<dbReference type="SUPFAM" id="SSF56322">
    <property type="entry name" value="ADC synthase"/>
    <property type="match status" value="1"/>
</dbReference>
<dbReference type="GO" id="GO:0009396">
    <property type="term" value="P:folic acid-containing compound biosynthetic process"/>
    <property type="evidence" value="ECO:0007669"/>
    <property type="project" value="InterPro"/>
</dbReference>
<feature type="domain" description="Anthranilate synthase component I N-terminal" evidence="4">
    <location>
        <begin position="14"/>
        <end position="150"/>
    </location>
</feature>
<dbReference type="KEGG" id="hbh:E4T21_05370"/>
<accession>A0A5C1NBF7</accession>
<dbReference type="Proteomes" id="UP000324285">
    <property type="component" value="Chromosome"/>
</dbReference>
<dbReference type="GO" id="GO:0000162">
    <property type="term" value="P:L-tryptophan biosynthetic process"/>
    <property type="evidence" value="ECO:0007669"/>
    <property type="project" value="TreeGrafter"/>
</dbReference>
<gene>
    <name evidence="5" type="primary">pabB</name>
    <name evidence="5" type="ORF">E4T21_05370</name>
</gene>
<keyword evidence="2 5" id="KW-0808">Transferase</keyword>
<evidence type="ECO:0000259" key="3">
    <source>
        <dbReference type="Pfam" id="PF00425"/>
    </source>
</evidence>
<dbReference type="GO" id="GO:0046820">
    <property type="term" value="F:4-amino-4-deoxychorismate synthase activity"/>
    <property type="evidence" value="ECO:0007669"/>
    <property type="project" value="UniProtKB-EC"/>
</dbReference>
<sequence length="466" mass="51646">MTPVLDIYPVTYHDNPLEYFQALRQRPDAVLLDSGRPEAPGGRFDIMSSDPLDILEVAADGIATTRNGQVTSQHPFEAQQQLLEQLPALSADSPCRDCELPFVGGLIGYWGYELGRHLEPVGNKARAVTSLPLARIGLYDWALIQDHDQCKSWLVASAERRRQVEQWLGTKRPTGKFALTSEFSANLTQAEYQQRFEAVKRYIHAGDCYQINLAQRFSAHYEGDLWQAYQYLRQATPTPFAGFMAWERQSDRCQQAILSLSPERFIEACDGQVEARPIKGTRPRGSTPDEDRAMAETLTTSIKDRAENVMIVDLLRNDLGRVCRPGSVSVPQLCGLESYANVHHLVSVIRGQLIAGLSPLQLLEAAFPGGSITGAPKVRAMQIIDELEPDQRSAYCGSLGYIDVRGHMDTSIAIRTLVADAGQLHLWGGGGLVADSDANEEYAETLTKIRHLMDALISGPEQHCKQ</sequence>
<dbReference type="AlphaFoldDB" id="A0A5C1NBF7"/>
<keyword evidence="6" id="KW-1185">Reference proteome</keyword>
<dbReference type="InterPro" id="IPR019999">
    <property type="entry name" value="Anth_synth_I-like"/>
</dbReference>
<dbReference type="PANTHER" id="PTHR11236">
    <property type="entry name" value="AMINOBENZOATE/ANTHRANILATE SYNTHASE"/>
    <property type="match status" value="1"/>
</dbReference>
<evidence type="ECO:0000313" key="5">
    <source>
        <dbReference type="EMBL" id="QEM81042.1"/>
    </source>
</evidence>
<name>A0A5C1NBF7_9GAMM</name>
<dbReference type="EC" id="2.6.1.85" evidence="1"/>
<dbReference type="InterPro" id="IPR015890">
    <property type="entry name" value="Chorismate_C"/>
</dbReference>
<dbReference type="InterPro" id="IPR005802">
    <property type="entry name" value="ADC_synth_comp_1"/>
</dbReference>
<dbReference type="EMBL" id="CP038437">
    <property type="protein sequence ID" value="QEM81042.1"/>
    <property type="molecule type" value="Genomic_DNA"/>
</dbReference>
<feature type="domain" description="Chorismate-utilising enzyme C-terminal" evidence="3">
    <location>
        <begin position="189"/>
        <end position="448"/>
    </location>
</feature>
<keyword evidence="5" id="KW-0032">Aminotransferase</keyword>
<evidence type="ECO:0000256" key="1">
    <source>
        <dbReference type="ARBA" id="ARBA00013139"/>
    </source>
</evidence>
<evidence type="ECO:0000256" key="2">
    <source>
        <dbReference type="ARBA" id="ARBA00022679"/>
    </source>
</evidence>
<organism evidence="5 6">
    <name type="scientific">Halomonas binhaiensis</name>
    <dbReference type="NCBI Taxonomy" id="2562282"/>
    <lineage>
        <taxon>Bacteria</taxon>
        <taxon>Pseudomonadati</taxon>
        <taxon>Pseudomonadota</taxon>
        <taxon>Gammaproteobacteria</taxon>
        <taxon>Oceanospirillales</taxon>
        <taxon>Halomonadaceae</taxon>
        <taxon>Halomonas</taxon>
    </lineage>
</organism>
<dbReference type="NCBIfam" id="TIGR00553">
    <property type="entry name" value="pabB"/>
    <property type="match status" value="1"/>
</dbReference>
<dbReference type="OrthoDB" id="9803598at2"/>
<dbReference type="RefSeq" id="WP_149284057.1">
    <property type="nucleotide sequence ID" value="NZ_CP038437.2"/>
</dbReference>
<dbReference type="PANTHER" id="PTHR11236:SF50">
    <property type="entry name" value="AMINODEOXYCHORISMATE SYNTHASE COMPONENT 1"/>
    <property type="match status" value="1"/>
</dbReference>